<dbReference type="SMART" id="SM00951">
    <property type="entry name" value="QLQ"/>
    <property type="match status" value="1"/>
</dbReference>
<proteinExistence type="inferred from homology"/>
<keyword evidence="10" id="KW-1185">Reference proteome</keyword>
<comment type="domain">
    <text evidence="5">The QLQ domain and WRC domain may be involved in protein-protein interaction and DNA-binding, respectively.</text>
</comment>
<dbReference type="InterPro" id="IPR014977">
    <property type="entry name" value="WRC_dom"/>
</dbReference>
<evidence type="ECO:0000256" key="1">
    <source>
        <dbReference type="ARBA" id="ARBA00004123"/>
    </source>
</evidence>
<feature type="region of interest" description="Disordered" evidence="6">
    <location>
        <begin position="199"/>
        <end position="238"/>
    </location>
</feature>
<keyword evidence="3 5" id="KW-0539">Nucleus</keyword>
<accession>A0AA38Z256</accession>
<reference evidence="9 10" key="1">
    <citation type="journal article" date="2023" name="BMC Biotechnol.">
        <title>Vitis rotundifolia cv Carlos genome sequencing.</title>
        <authorList>
            <person name="Huff M."/>
            <person name="Hulse-Kemp A."/>
            <person name="Scheffler B."/>
            <person name="Youngblood R."/>
            <person name="Simpson S."/>
            <person name="Babiker E."/>
            <person name="Staton M."/>
        </authorList>
    </citation>
    <scope>NUCLEOTIDE SEQUENCE [LARGE SCALE GENOMIC DNA]</scope>
    <source>
        <tissue evidence="9">Leaf</tissue>
    </source>
</reference>
<feature type="compositionally biased region" description="Polar residues" evidence="6">
    <location>
        <begin position="225"/>
        <end position="238"/>
    </location>
</feature>
<feature type="domain" description="WRC" evidence="8">
    <location>
        <begin position="117"/>
        <end position="161"/>
    </location>
</feature>
<dbReference type="GO" id="GO:0006355">
    <property type="term" value="P:regulation of DNA-templated transcription"/>
    <property type="evidence" value="ECO:0007669"/>
    <property type="project" value="InterPro"/>
</dbReference>
<dbReference type="GO" id="GO:0099402">
    <property type="term" value="P:plant organ development"/>
    <property type="evidence" value="ECO:0007669"/>
    <property type="project" value="UniProtKB-ARBA"/>
</dbReference>
<keyword evidence="5" id="KW-0804">Transcription</keyword>
<comment type="caution">
    <text evidence="4">Lacks conserved residue(s) required for the propagation of feature annotation.</text>
</comment>
<evidence type="ECO:0000256" key="6">
    <source>
        <dbReference type="SAM" id="MobiDB-lite"/>
    </source>
</evidence>
<sequence length="466" mass="50711">MEAQPLRCIASGDSGTSWDTASPSIKLGLGIGVGSGQSTVIKHGKSGFTPAQLHELEQQSLILKYMVAGLPVPVHLVLPIWKSVASSFGSTDGGIYKQYPSFIGFSPQGFDYRNVMDPEPGRCRRTDGKKWRCSKDVVPDQKYCERHMHRGRQRSRKPVEAPAIASHVTRPTFNSSMESENSKTDLTIAVPLSLQLMAPSSNDTSTGNNTAATTTTTTNNNNNNQRESNFSGNKQTSAAAISDKESNYFNGYKNFNTTSLALAAITKNESSNNANVSKDFTTIMNMAVSTTSNNNSKRKRTENMDEQNGCNRASDNINRSRNNGNNNNVGSNVSPGLDFSPKSVLQVMGCSSSCFDYRNYAEPEPGRCRRTDGKKWRCSRDVVPDQKYCVRHMHRGAKKHVGVSQSVAVSAAIHSNCRPPTIPNKTRISINLNTNLSISIPANPQTISHDGESPTASSSSETTITN</sequence>
<dbReference type="InterPro" id="IPR031137">
    <property type="entry name" value="GRF"/>
</dbReference>
<dbReference type="GO" id="GO:0006351">
    <property type="term" value="P:DNA-templated transcription"/>
    <property type="evidence" value="ECO:0007669"/>
    <property type="project" value="UniProtKB-UniRule"/>
</dbReference>
<protein>
    <recommendedName>
        <fullName evidence="5">Growth-regulating factor</fullName>
    </recommendedName>
</protein>
<feature type="domain" description="QLQ" evidence="7">
    <location>
        <begin position="47"/>
        <end position="82"/>
    </location>
</feature>
<comment type="subcellular location">
    <subcellularLocation>
        <location evidence="1 5">Nucleus</location>
    </subcellularLocation>
</comment>
<evidence type="ECO:0000256" key="5">
    <source>
        <dbReference type="RuleBase" id="RU367127"/>
    </source>
</evidence>
<dbReference type="GO" id="GO:0005634">
    <property type="term" value="C:nucleus"/>
    <property type="evidence" value="ECO:0007669"/>
    <property type="project" value="UniProtKB-SubCell"/>
</dbReference>
<dbReference type="EMBL" id="JARBHA010000015">
    <property type="protein sequence ID" value="KAJ9680899.1"/>
    <property type="molecule type" value="Genomic_DNA"/>
</dbReference>
<feature type="region of interest" description="Disordered" evidence="6">
    <location>
        <begin position="441"/>
        <end position="466"/>
    </location>
</feature>
<dbReference type="AlphaFoldDB" id="A0AA38Z256"/>
<organism evidence="9 10">
    <name type="scientific">Vitis rotundifolia</name>
    <name type="common">Muscadine grape</name>
    <dbReference type="NCBI Taxonomy" id="103349"/>
    <lineage>
        <taxon>Eukaryota</taxon>
        <taxon>Viridiplantae</taxon>
        <taxon>Streptophyta</taxon>
        <taxon>Embryophyta</taxon>
        <taxon>Tracheophyta</taxon>
        <taxon>Spermatophyta</taxon>
        <taxon>Magnoliopsida</taxon>
        <taxon>eudicotyledons</taxon>
        <taxon>Gunneridae</taxon>
        <taxon>Pentapetalae</taxon>
        <taxon>rosids</taxon>
        <taxon>Vitales</taxon>
        <taxon>Vitaceae</taxon>
        <taxon>Viteae</taxon>
        <taxon>Vitis</taxon>
    </lineage>
</organism>
<dbReference type="Pfam" id="PF08879">
    <property type="entry name" value="WRC"/>
    <property type="match status" value="2"/>
</dbReference>
<dbReference type="PANTHER" id="PTHR31602">
    <property type="entry name" value="GROWTH-REGULATING FACTOR 5"/>
    <property type="match status" value="1"/>
</dbReference>
<comment type="similarity">
    <text evidence="2 5">Belongs to the GRF family.</text>
</comment>
<dbReference type="GO" id="GO:0005524">
    <property type="term" value="F:ATP binding"/>
    <property type="evidence" value="ECO:0007669"/>
    <property type="project" value="UniProtKB-UniRule"/>
</dbReference>
<feature type="compositionally biased region" description="Low complexity" evidence="6">
    <location>
        <begin position="200"/>
        <end position="224"/>
    </location>
</feature>
<evidence type="ECO:0000256" key="4">
    <source>
        <dbReference type="PROSITE-ProRule" id="PRU01002"/>
    </source>
</evidence>
<dbReference type="PROSITE" id="PS51667">
    <property type="entry name" value="WRC"/>
    <property type="match status" value="2"/>
</dbReference>
<dbReference type="InterPro" id="IPR014978">
    <property type="entry name" value="Gln-Leu-Gln_QLQ"/>
</dbReference>
<dbReference type="PANTHER" id="PTHR31602:SF103">
    <property type="entry name" value="GROWTH-REGULATING FACTOR"/>
    <property type="match status" value="1"/>
</dbReference>
<feature type="region of interest" description="Disordered" evidence="6">
    <location>
        <begin position="289"/>
        <end position="337"/>
    </location>
</feature>
<evidence type="ECO:0000256" key="2">
    <source>
        <dbReference type="ARBA" id="ARBA00008122"/>
    </source>
</evidence>
<gene>
    <name evidence="9" type="ORF">PVL29_020030</name>
</gene>
<feature type="compositionally biased region" description="Low complexity" evidence="6">
    <location>
        <begin position="319"/>
        <end position="333"/>
    </location>
</feature>
<comment type="function">
    <text evidence="5">Transcription activator.</text>
</comment>
<dbReference type="PROSITE" id="PS51666">
    <property type="entry name" value="QLQ"/>
    <property type="match status" value="1"/>
</dbReference>
<evidence type="ECO:0000256" key="3">
    <source>
        <dbReference type="ARBA" id="ARBA00023242"/>
    </source>
</evidence>
<dbReference type="Proteomes" id="UP001168098">
    <property type="component" value="Unassembled WGS sequence"/>
</dbReference>
<evidence type="ECO:0000259" key="7">
    <source>
        <dbReference type="PROSITE" id="PS51666"/>
    </source>
</evidence>
<comment type="caution">
    <text evidence="9">The sequence shown here is derived from an EMBL/GenBank/DDBJ whole genome shotgun (WGS) entry which is preliminary data.</text>
</comment>
<dbReference type="Pfam" id="PF08880">
    <property type="entry name" value="QLQ"/>
    <property type="match status" value="1"/>
</dbReference>
<evidence type="ECO:0000259" key="8">
    <source>
        <dbReference type="PROSITE" id="PS51667"/>
    </source>
</evidence>
<feature type="domain" description="WRC" evidence="8">
    <location>
        <begin position="362"/>
        <end position="406"/>
    </location>
</feature>
<evidence type="ECO:0000313" key="10">
    <source>
        <dbReference type="Proteomes" id="UP001168098"/>
    </source>
</evidence>
<keyword evidence="5" id="KW-0805">Transcription regulation</keyword>
<feature type="compositionally biased region" description="Polar residues" evidence="6">
    <location>
        <begin position="306"/>
        <end position="317"/>
    </location>
</feature>
<keyword evidence="5" id="KW-0010">Activator</keyword>
<name>A0AA38Z256_VITRO</name>
<evidence type="ECO:0000313" key="9">
    <source>
        <dbReference type="EMBL" id="KAJ9680899.1"/>
    </source>
</evidence>
<feature type="compositionally biased region" description="Low complexity" evidence="6">
    <location>
        <begin position="453"/>
        <end position="466"/>
    </location>
</feature>